<reference evidence="9" key="1">
    <citation type="journal article" date="2020" name="mSystems">
        <title>Genome- and Community-Level Interaction Insights into Carbon Utilization and Element Cycling Functions of Hydrothermarchaeota in Hydrothermal Sediment.</title>
        <authorList>
            <person name="Zhou Z."/>
            <person name="Liu Y."/>
            <person name="Xu W."/>
            <person name="Pan J."/>
            <person name="Luo Z.H."/>
            <person name="Li M."/>
        </authorList>
    </citation>
    <scope>NUCLEOTIDE SEQUENCE [LARGE SCALE GENOMIC DNA]</scope>
    <source>
        <strain evidence="9">SpSt-12</strain>
        <strain evidence="11">SpSt-38</strain>
        <strain evidence="10">SpSt-87</strain>
    </source>
</reference>
<evidence type="ECO:0000256" key="1">
    <source>
        <dbReference type="ARBA" id="ARBA00004370"/>
    </source>
</evidence>
<organism evidence="9">
    <name type="scientific">Archaeoglobus fulgidus</name>
    <dbReference type="NCBI Taxonomy" id="2234"/>
    <lineage>
        <taxon>Archaea</taxon>
        <taxon>Methanobacteriati</taxon>
        <taxon>Methanobacteriota</taxon>
        <taxon>Archaeoglobi</taxon>
        <taxon>Archaeoglobales</taxon>
        <taxon>Archaeoglobaceae</taxon>
        <taxon>Archaeoglobus</taxon>
    </lineage>
</organism>
<dbReference type="EMBL" id="DTLB01000006">
    <property type="protein sequence ID" value="HFW31554.1"/>
    <property type="molecule type" value="Genomic_DNA"/>
</dbReference>
<evidence type="ECO:0000256" key="5">
    <source>
        <dbReference type="ARBA" id="ARBA00022989"/>
    </source>
</evidence>
<evidence type="ECO:0000313" key="9">
    <source>
        <dbReference type="EMBL" id="HET20998.1"/>
    </source>
</evidence>
<dbReference type="EMBL" id="DSCQ01000031">
    <property type="protein sequence ID" value="HET20998.1"/>
    <property type="molecule type" value="Genomic_DNA"/>
</dbReference>
<keyword evidence="5 8" id="KW-1133">Transmembrane helix</keyword>
<sequence length="117" mass="13287">MVEMESAKSVMEPLAWILQMFTGLIMILLVTIHFYVTHMTSHEALKYAEVVSRVAQPEFKAMYAVLLLVVSLHAFNGLRAILLDTSAGMRRRKAINIFTTLAFLLAFIYGLYLLFSI</sequence>
<dbReference type="GO" id="GO:0046872">
    <property type="term" value="F:metal ion binding"/>
    <property type="evidence" value="ECO:0007669"/>
    <property type="project" value="UniProtKB-KW"/>
</dbReference>
<keyword evidence="3 8" id="KW-0812">Transmembrane</keyword>
<evidence type="ECO:0000256" key="4">
    <source>
        <dbReference type="ARBA" id="ARBA00022723"/>
    </source>
</evidence>
<name>A0A7C2NMB5_ARCFL</name>
<keyword evidence="7 8" id="KW-0472">Membrane</keyword>
<evidence type="ECO:0000256" key="7">
    <source>
        <dbReference type="ARBA" id="ARBA00023136"/>
    </source>
</evidence>
<keyword evidence="2" id="KW-0349">Heme</keyword>
<comment type="subcellular location">
    <subcellularLocation>
        <location evidence="1">Membrane</location>
    </subcellularLocation>
</comment>
<proteinExistence type="predicted"/>
<dbReference type="InterPro" id="IPR034804">
    <property type="entry name" value="SQR/QFR_C/D"/>
</dbReference>
<dbReference type="Pfam" id="PF01127">
    <property type="entry name" value="Sdh_cyt"/>
    <property type="match status" value="1"/>
</dbReference>
<dbReference type="Gene3D" id="1.20.1300.10">
    <property type="entry name" value="Fumarate reductase/succinate dehydrogenase, transmembrane subunit"/>
    <property type="match status" value="1"/>
</dbReference>
<evidence type="ECO:0000313" key="11">
    <source>
        <dbReference type="EMBL" id="HGF86917.1"/>
    </source>
</evidence>
<evidence type="ECO:0000313" key="10">
    <source>
        <dbReference type="EMBL" id="HFW31554.1"/>
    </source>
</evidence>
<evidence type="ECO:0000256" key="6">
    <source>
        <dbReference type="ARBA" id="ARBA00023004"/>
    </source>
</evidence>
<comment type="caution">
    <text evidence="9">The sequence shown here is derived from an EMBL/GenBank/DDBJ whole genome shotgun (WGS) entry which is preliminary data.</text>
</comment>
<evidence type="ECO:0000256" key="2">
    <source>
        <dbReference type="ARBA" id="ARBA00022617"/>
    </source>
</evidence>
<gene>
    <name evidence="9" type="ORF">ENN70_02620</name>
    <name evidence="11" type="ORF">ENR21_00330</name>
    <name evidence="10" type="ORF">ENW66_01170</name>
</gene>
<dbReference type="AlphaFoldDB" id="A0A7C2NMB5"/>
<dbReference type="EMBL" id="DSQD01000012">
    <property type="protein sequence ID" value="HGF86917.1"/>
    <property type="molecule type" value="Genomic_DNA"/>
</dbReference>
<dbReference type="GO" id="GO:0016020">
    <property type="term" value="C:membrane"/>
    <property type="evidence" value="ECO:0007669"/>
    <property type="project" value="UniProtKB-SubCell"/>
</dbReference>
<evidence type="ECO:0000256" key="3">
    <source>
        <dbReference type="ARBA" id="ARBA00022692"/>
    </source>
</evidence>
<feature type="transmembrane region" description="Helical" evidence="8">
    <location>
        <begin position="94"/>
        <end position="115"/>
    </location>
</feature>
<feature type="transmembrane region" description="Helical" evidence="8">
    <location>
        <begin position="14"/>
        <end position="36"/>
    </location>
</feature>
<keyword evidence="6" id="KW-0408">Iron</keyword>
<accession>A0A7C2NMB5</accession>
<protein>
    <submittedName>
        <fullName evidence="9">Succinate dehydrogenase</fullName>
    </submittedName>
</protein>
<dbReference type="CDD" id="cd03500">
    <property type="entry name" value="SQR_TypeA_SdhD_like"/>
    <property type="match status" value="1"/>
</dbReference>
<keyword evidence="4" id="KW-0479">Metal-binding</keyword>
<evidence type="ECO:0000256" key="8">
    <source>
        <dbReference type="SAM" id="Phobius"/>
    </source>
</evidence>
<dbReference type="SUPFAM" id="SSF81343">
    <property type="entry name" value="Fumarate reductase respiratory complex transmembrane subunits"/>
    <property type="match status" value="1"/>
</dbReference>
<dbReference type="InterPro" id="IPR000701">
    <property type="entry name" value="SuccDH_FuR_B_TM-su"/>
</dbReference>
<feature type="transmembrane region" description="Helical" evidence="8">
    <location>
        <begin position="61"/>
        <end position="82"/>
    </location>
</feature>